<feature type="compositionally biased region" description="Basic and acidic residues" evidence="1">
    <location>
        <begin position="140"/>
        <end position="153"/>
    </location>
</feature>
<gene>
    <name evidence="2" type="ORF">LOTGIDRAFT_231656</name>
</gene>
<dbReference type="AlphaFoldDB" id="V4ASV0"/>
<dbReference type="KEGG" id="lgi:LOTGIDRAFT_231656"/>
<dbReference type="CTD" id="20248666"/>
<dbReference type="GeneID" id="20248666"/>
<feature type="non-terminal residue" evidence="2">
    <location>
        <position position="223"/>
    </location>
</feature>
<organism evidence="2 3">
    <name type="scientific">Lottia gigantea</name>
    <name type="common">Giant owl limpet</name>
    <dbReference type="NCBI Taxonomy" id="225164"/>
    <lineage>
        <taxon>Eukaryota</taxon>
        <taxon>Metazoa</taxon>
        <taxon>Spiralia</taxon>
        <taxon>Lophotrochozoa</taxon>
        <taxon>Mollusca</taxon>
        <taxon>Gastropoda</taxon>
        <taxon>Patellogastropoda</taxon>
        <taxon>Lottioidea</taxon>
        <taxon>Lottiidae</taxon>
        <taxon>Lottia</taxon>
    </lineage>
</organism>
<dbReference type="HOGENOM" id="CLU_1242797_0_0_1"/>
<reference evidence="2 3" key="1">
    <citation type="journal article" date="2013" name="Nature">
        <title>Insights into bilaterian evolution from three spiralian genomes.</title>
        <authorList>
            <person name="Simakov O."/>
            <person name="Marletaz F."/>
            <person name="Cho S.J."/>
            <person name="Edsinger-Gonzales E."/>
            <person name="Havlak P."/>
            <person name="Hellsten U."/>
            <person name="Kuo D.H."/>
            <person name="Larsson T."/>
            <person name="Lv J."/>
            <person name="Arendt D."/>
            <person name="Savage R."/>
            <person name="Osoegawa K."/>
            <person name="de Jong P."/>
            <person name="Grimwood J."/>
            <person name="Chapman J.A."/>
            <person name="Shapiro H."/>
            <person name="Aerts A."/>
            <person name="Otillar R.P."/>
            <person name="Terry A.Y."/>
            <person name="Boore J.L."/>
            <person name="Grigoriev I.V."/>
            <person name="Lindberg D.R."/>
            <person name="Seaver E.C."/>
            <person name="Weisblat D.A."/>
            <person name="Putnam N.H."/>
            <person name="Rokhsar D.S."/>
        </authorList>
    </citation>
    <scope>NUCLEOTIDE SEQUENCE [LARGE SCALE GENOMIC DNA]</scope>
</reference>
<feature type="region of interest" description="Disordered" evidence="1">
    <location>
        <begin position="140"/>
        <end position="161"/>
    </location>
</feature>
<evidence type="ECO:0000256" key="1">
    <source>
        <dbReference type="SAM" id="MobiDB-lite"/>
    </source>
</evidence>
<dbReference type="EMBL" id="KB201362">
    <property type="protein sequence ID" value="ESO96821.1"/>
    <property type="molecule type" value="Genomic_DNA"/>
</dbReference>
<protein>
    <submittedName>
        <fullName evidence="2">Uncharacterized protein</fullName>
    </submittedName>
</protein>
<feature type="compositionally biased region" description="Basic residues" evidence="1">
    <location>
        <begin position="86"/>
        <end position="96"/>
    </location>
</feature>
<dbReference type="Proteomes" id="UP000030746">
    <property type="component" value="Unassembled WGS sequence"/>
</dbReference>
<evidence type="ECO:0000313" key="2">
    <source>
        <dbReference type="EMBL" id="ESO96821.1"/>
    </source>
</evidence>
<feature type="region of interest" description="Disordered" evidence="1">
    <location>
        <begin position="74"/>
        <end position="104"/>
    </location>
</feature>
<evidence type="ECO:0000313" key="3">
    <source>
        <dbReference type="Proteomes" id="UP000030746"/>
    </source>
</evidence>
<proteinExistence type="predicted"/>
<name>V4ASV0_LOTGI</name>
<sequence>MERNVRQTDVDWTNVFINTIVKNIQTVCNGIIPFSQNIEVIGHLHLSIDSDKKLNYIVNEKCSKQDTFVNSISESFHAEPKDRPIRTPRSRKKKASPSKTFGSPAKSMKFCESFDMKGDAVIDEVLDDISVDSSLGVTFTEHHPESQSRHFLTEGETGSASIDQQVLTEEQVLTIENMEGSKIENQNSGTNINHLQVIKTEAEASTSNVTSNVPEFYFDPDNP</sequence>
<accession>V4ASV0</accession>
<dbReference type="RefSeq" id="XP_009052322.1">
    <property type="nucleotide sequence ID" value="XM_009054074.1"/>
</dbReference>
<dbReference type="OrthoDB" id="6129947at2759"/>
<keyword evidence="3" id="KW-1185">Reference proteome</keyword>
<feature type="compositionally biased region" description="Basic and acidic residues" evidence="1">
    <location>
        <begin position="76"/>
        <end position="85"/>
    </location>
</feature>